<organism evidence="1 2">
    <name type="scientific">Eiseniibacteriota bacterium</name>
    <dbReference type="NCBI Taxonomy" id="2212470"/>
    <lineage>
        <taxon>Bacteria</taxon>
        <taxon>Candidatus Eiseniibacteriota</taxon>
    </lineage>
</organism>
<dbReference type="EMBL" id="VBOS01000100">
    <property type="protein sequence ID" value="TMQ57890.1"/>
    <property type="molecule type" value="Genomic_DNA"/>
</dbReference>
<keyword evidence="1" id="KW-0067">ATP-binding</keyword>
<evidence type="ECO:0000313" key="1">
    <source>
        <dbReference type="EMBL" id="TMQ57890.1"/>
    </source>
</evidence>
<dbReference type="Proteomes" id="UP000317716">
    <property type="component" value="Unassembled WGS sequence"/>
</dbReference>
<keyword evidence="1" id="KW-0547">Nucleotide-binding</keyword>
<protein>
    <submittedName>
        <fullName evidence="1">ABC transporter ATP-binding protein</fullName>
    </submittedName>
</protein>
<reference evidence="1 2" key="1">
    <citation type="journal article" date="2019" name="Nat. Microbiol.">
        <title>Mediterranean grassland soil C-N compound turnover is dependent on rainfall and depth, and is mediated by genomically divergent microorganisms.</title>
        <authorList>
            <person name="Diamond S."/>
            <person name="Andeer P.F."/>
            <person name="Li Z."/>
            <person name="Crits-Christoph A."/>
            <person name="Burstein D."/>
            <person name="Anantharaman K."/>
            <person name="Lane K.R."/>
            <person name="Thomas B.C."/>
            <person name="Pan C."/>
            <person name="Northen T.R."/>
            <person name="Banfield J.F."/>
        </authorList>
    </citation>
    <scope>NUCLEOTIDE SEQUENCE [LARGE SCALE GENOMIC DNA]</scope>
    <source>
        <strain evidence="1">WS_2</strain>
    </source>
</reference>
<sequence length="160" mass="17992">MAIDPIPQVGISKIIGLLEVLDDAGGRYDVFRLARDINYEFGEILKVIKAAEMLELVVTPGADVVMTGAGSALLRARVNQRKKLLKVQLKKIPLFRTVVEALNRSEEHRADADAFREIFALHLPAEDSDALLRTVIDWGRYTELLGYRPDEEEVYLDQAE</sequence>
<proteinExistence type="predicted"/>
<dbReference type="AlphaFoldDB" id="A0A538T2N5"/>
<dbReference type="GO" id="GO:0005524">
    <property type="term" value="F:ATP binding"/>
    <property type="evidence" value="ECO:0007669"/>
    <property type="project" value="UniProtKB-KW"/>
</dbReference>
<comment type="caution">
    <text evidence="1">The sequence shown here is derived from an EMBL/GenBank/DDBJ whole genome shotgun (WGS) entry which is preliminary data.</text>
</comment>
<gene>
    <name evidence="1" type="ORF">E6K72_03195</name>
</gene>
<dbReference type="Pfam" id="PF09821">
    <property type="entry name" value="AAA_assoc_C"/>
    <property type="match status" value="1"/>
</dbReference>
<evidence type="ECO:0000313" key="2">
    <source>
        <dbReference type="Proteomes" id="UP000317716"/>
    </source>
</evidence>
<name>A0A538T2N5_UNCEI</name>
<accession>A0A538T2N5</accession>
<dbReference type="InterPro" id="IPR018632">
    <property type="entry name" value="AAA-associated_dom_C"/>
</dbReference>